<evidence type="ECO:0000256" key="7">
    <source>
        <dbReference type="PIRSR" id="PIRSR600246-2"/>
    </source>
</evidence>
<evidence type="ECO:0000256" key="1">
    <source>
        <dbReference type="ARBA" id="ARBA00000306"/>
    </source>
</evidence>
<name>A0AAV9IIY2_9RHOD</name>
<evidence type="ECO:0008006" key="12">
    <source>
        <dbReference type="Google" id="ProtNLM"/>
    </source>
</evidence>
<evidence type="ECO:0000256" key="3">
    <source>
        <dbReference type="ARBA" id="ARBA00022801"/>
    </source>
</evidence>
<gene>
    <name evidence="10" type="ORF">GAYE_SCF38G5234</name>
</gene>
<keyword evidence="2" id="KW-0645">Protease</keyword>
<comment type="catalytic activity">
    <reaction evidence="5">
        <text>L-asparagine + H2O = L-aspartate + NH4(+)</text>
        <dbReference type="Rhea" id="RHEA:21016"/>
        <dbReference type="ChEBI" id="CHEBI:15377"/>
        <dbReference type="ChEBI" id="CHEBI:28938"/>
        <dbReference type="ChEBI" id="CHEBI:29991"/>
        <dbReference type="ChEBI" id="CHEBI:58048"/>
        <dbReference type="EC" id="3.5.1.1"/>
    </reaction>
</comment>
<evidence type="ECO:0000256" key="9">
    <source>
        <dbReference type="SAM" id="MobiDB-lite"/>
    </source>
</evidence>
<evidence type="ECO:0000256" key="8">
    <source>
        <dbReference type="PIRSR" id="PIRSR600246-3"/>
    </source>
</evidence>
<dbReference type="GO" id="GO:0006508">
    <property type="term" value="P:proteolysis"/>
    <property type="evidence" value="ECO:0007669"/>
    <property type="project" value="UniProtKB-KW"/>
</dbReference>
<dbReference type="FunFam" id="3.60.20.30:FF:000001">
    <property type="entry name" value="Isoaspartyl peptidase/L-asparaginase"/>
    <property type="match status" value="1"/>
</dbReference>
<sequence>MSTGGKDRLDAFPVYCVPVTFPCVIVHGGAWNVPQDRTQHTLESVQTAAKRALKLLERSPNDGPCSSLSIDAVECAVRYLEDDGMFNAGYGSCLCADGSVEMDAFMMDGSTLRTGAVACVSRVKNPVVLARSVMEQTPHCLVVGQGAERLAQQLHIPMVPSPMEMISDVSRKEWESFRHNFEGAVDTLFLQQQAQHDTVGAVAIDAQGNIACATSTGGITGKRNGRVGDSCLIGCGGYSDSRYGGVSTTGHGESIMKVTLARDIIFGIQSGQDPCTVMQHCLQDMYERVGGKGGAILLSRQGQAVVGFTTSRMAWALACHRHHDDVPTTTTSGIDATSSSTTMGNDICTTRRE</sequence>
<feature type="binding site" evidence="7">
    <location>
        <begin position="226"/>
        <end position="229"/>
    </location>
    <ligand>
        <name>substrate</name>
    </ligand>
</feature>
<comment type="catalytic activity">
    <reaction evidence="1">
        <text>Cleavage of a beta-linked Asp residue from the N-terminus of a polypeptide.</text>
        <dbReference type="EC" id="3.4.19.5"/>
    </reaction>
</comment>
<proteinExistence type="predicted"/>
<comment type="caution">
    <text evidence="10">The sequence shown here is derived from an EMBL/GenBank/DDBJ whole genome shotgun (WGS) entry which is preliminary data.</text>
</comment>
<evidence type="ECO:0000256" key="5">
    <source>
        <dbReference type="ARBA" id="ARBA00049366"/>
    </source>
</evidence>
<dbReference type="GO" id="GO:0033345">
    <property type="term" value="P:L-asparagine catabolic process via L-aspartate"/>
    <property type="evidence" value="ECO:0007669"/>
    <property type="project" value="TreeGrafter"/>
</dbReference>
<evidence type="ECO:0000256" key="4">
    <source>
        <dbReference type="ARBA" id="ARBA00022813"/>
    </source>
</evidence>
<dbReference type="GO" id="GO:0005737">
    <property type="term" value="C:cytoplasm"/>
    <property type="evidence" value="ECO:0007669"/>
    <property type="project" value="TreeGrafter"/>
</dbReference>
<feature type="binding site" evidence="7">
    <location>
        <begin position="249"/>
        <end position="252"/>
    </location>
    <ligand>
        <name>substrate</name>
    </ligand>
</feature>
<dbReference type="InterPro" id="IPR000246">
    <property type="entry name" value="Peptidase_T2"/>
</dbReference>
<reference evidence="10 11" key="1">
    <citation type="submission" date="2022-07" db="EMBL/GenBank/DDBJ databases">
        <title>Genome-wide signatures of adaptation to extreme environments.</title>
        <authorList>
            <person name="Cho C.H."/>
            <person name="Yoon H.S."/>
        </authorList>
    </citation>
    <scope>NUCLEOTIDE SEQUENCE [LARGE SCALE GENOMIC DNA]</scope>
    <source>
        <strain evidence="10 11">108.79 E11</strain>
    </source>
</reference>
<evidence type="ECO:0000313" key="11">
    <source>
        <dbReference type="Proteomes" id="UP001300502"/>
    </source>
</evidence>
<dbReference type="SUPFAM" id="SSF56235">
    <property type="entry name" value="N-terminal nucleophile aminohydrolases (Ntn hydrolases)"/>
    <property type="match status" value="1"/>
</dbReference>
<evidence type="ECO:0000256" key="2">
    <source>
        <dbReference type="ARBA" id="ARBA00022670"/>
    </source>
</evidence>
<accession>A0AAV9IIY2</accession>
<dbReference type="Proteomes" id="UP001300502">
    <property type="component" value="Unassembled WGS sequence"/>
</dbReference>
<evidence type="ECO:0000256" key="6">
    <source>
        <dbReference type="PIRSR" id="PIRSR600246-1"/>
    </source>
</evidence>
<evidence type="ECO:0000313" key="10">
    <source>
        <dbReference type="EMBL" id="KAK4527312.1"/>
    </source>
</evidence>
<feature type="region of interest" description="Disordered" evidence="9">
    <location>
        <begin position="329"/>
        <end position="353"/>
    </location>
</feature>
<organism evidence="10 11">
    <name type="scientific">Galdieria yellowstonensis</name>
    <dbReference type="NCBI Taxonomy" id="3028027"/>
    <lineage>
        <taxon>Eukaryota</taxon>
        <taxon>Rhodophyta</taxon>
        <taxon>Bangiophyceae</taxon>
        <taxon>Galdieriales</taxon>
        <taxon>Galdieriaceae</taxon>
        <taxon>Galdieria</taxon>
    </lineage>
</organism>
<feature type="site" description="Cleavage; by autolysis" evidence="8">
    <location>
        <begin position="197"/>
        <end position="198"/>
    </location>
</feature>
<protein>
    <recommendedName>
        <fullName evidence="12">Asparaginase</fullName>
    </recommendedName>
</protein>
<dbReference type="InterPro" id="IPR029055">
    <property type="entry name" value="Ntn_hydrolases_N"/>
</dbReference>
<dbReference type="PANTHER" id="PTHR10188:SF43">
    <property type="entry name" value="ASPARAGINASE (EUROFUNG)"/>
    <property type="match status" value="1"/>
</dbReference>
<dbReference type="InterPro" id="IPR033844">
    <property type="entry name" value="ASRGL1_meta"/>
</dbReference>
<keyword evidence="11" id="KW-1185">Reference proteome</keyword>
<keyword evidence="4" id="KW-0068">Autocatalytic cleavage</keyword>
<feature type="active site" description="Nucleophile" evidence="6">
    <location>
        <position position="198"/>
    </location>
</feature>
<dbReference type="EMBL" id="JANCYU010000050">
    <property type="protein sequence ID" value="KAK4527312.1"/>
    <property type="molecule type" value="Genomic_DNA"/>
</dbReference>
<dbReference type="Pfam" id="PF01112">
    <property type="entry name" value="Asparaginase_2"/>
    <property type="match status" value="1"/>
</dbReference>
<keyword evidence="3" id="KW-0378">Hydrolase</keyword>
<dbReference type="CDD" id="cd04702">
    <property type="entry name" value="ASRGL1_like"/>
    <property type="match status" value="1"/>
</dbReference>
<dbReference type="Gene3D" id="3.60.20.30">
    <property type="entry name" value="(Glycosyl)asparaginase"/>
    <property type="match status" value="1"/>
</dbReference>
<dbReference type="AlphaFoldDB" id="A0AAV9IIY2"/>
<dbReference type="PANTHER" id="PTHR10188">
    <property type="entry name" value="L-ASPARAGINASE"/>
    <property type="match status" value="1"/>
</dbReference>
<dbReference type="GO" id="GO:0004067">
    <property type="term" value="F:asparaginase activity"/>
    <property type="evidence" value="ECO:0007669"/>
    <property type="project" value="UniProtKB-EC"/>
</dbReference>
<dbReference type="GO" id="GO:0008798">
    <property type="term" value="F:beta-aspartyl-peptidase activity"/>
    <property type="evidence" value="ECO:0007669"/>
    <property type="project" value="UniProtKB-EC"/>
</dbReference>